<evidence type="ECO:0000313" key="2">
    <source>
        <dbReference type="Proteomes" id="UP001529510"/>
    </source>
</evidence>
<dbReference type="EMBL" id="JAMKFB020000018">
    <property type="protein sequence ID" value="KAL0168472.1"/>
    <property type="molecule type" value="Genomic_DNA"/>
</dbReference>
<evidence type="ECO:0000313" key="1">
    <source>
        <dbReference type="EMBL" id="KAL0168472.1"/>
    </source>
</evidence>
<reference evidence="1 2" key="1">
    <citation type="submission" date="2024-05" db="EMBL/GenBank/DDBJ databases">
        <title>Genome sequencing and assembly of Indian major carp, Cirrhinus mrigala (Hamilton, 1822).</title>
        <authorList>
            <person name="Mohindra V."/>
            <person name="Chowdhury L.M."/>
            <person name="Lal K."/>
            <person name="Jena J.K."/>
        </authorList>
    </citation>
    <scope>NUCLEOTIDE SEQUENCE [LARGE SCALE GENOMIC DNA]</scope>
    <source>
        <strain evidence="1">CM1030</strain>
        <tissue evidence="1">Blood</tissue>
    </source>
</reference>
<dbReference type="AlphaFoldDB" id="A0ABD0P378"/>
<proteinExistence type="predicted"/>
<accession>A0ABD0P378</accession>
<protein>
    <submittedName>
        <fullName evidence="1">Uncharacterized protein</fullName>
    </submittedName>
</protein>
<comment type="caution">
    <text evidence="1">The sequence shown here is derived from an EMBL/GenBank/DDBJ whole genome shotgun (WGS) entry which is preliminary data.</text>
</comment>
<keyword evidence="2" id="KW-1185">Reference proteome</keyword>
<feature type="non-terminal residue" evidence="1">
    <location>
        <position position="1"/>
    </location>
</feature>
<gene>
    <name evidence="1" type="ORF">M9458_036694</name>
</gene>
<organism evidence="1 2">
    <name type="scientific">Cirrhinus mrigala</name>
    <name type="common">Mrigala</name>
    <dbReference type="NCBI Taxonomy" id="683832"/>
    <lineage>
        <taxon>Eukaryota</taxon>
        <taxon>Metazoa</taxon>
        <taxon>Chordata</taxon>
        <taxon>Craniata</taxon>
        <taxon>Vertebrata</taxon>
        <taxon>Euteleostomi</taxon>
        <taxon>Actinopterygii</taxon>
        <taxon>Neopterygii</taxon>
        <taxon>Teleostei</taxon>
        <taxon>Ostariophysi</taxon>
        <taxon>Cypriniformes</taxon>
        <taxon>Cyprinidae</taxon>
        <taxon>Labeoninae</taxon>
        <taxon>Labeonini</taxon>
        <taxon>Cirrhinus</taxon>
    </lineage>
</organism>
<dbReference type="Proteomes" id="UP001529510">
    <property type="component" value="Unassembled WGS sequence"/>
</dbReference>
<name>A0ABD0P378_CIRMR</name>
<sequence length="166" mass="18111">LTTRHRRTDHTIMNQTGVDPFQELVDSVHRVLTPPVTATPVPVPSQSTSSSGPIYAASPMANPAPYSGLADECNDSSYSVRSPLRCSRIVSPLRELKSCLLCHYYQPLNLCVSSWLISSTFSDGQQATLQSVSNCIIFNKANPPYKIMLFVVVLLQPQVVGMSAPC</sequence>